<dbReference type="Pfam" id="PF02537">
    <property type="entry name" value="CRCB"/>
    <property type="match status" value="1"/>
</dbReference>
<evidence type="ECO:0000256" key="6">
    <source>
        <dbReference type="ARBA" id="ARBA00023303"/>
    </source>
</evidence>
<name>A0ABW0TLX3_9BACL</name>
<keyword evidence="10" id="KW-0915">Sodium</keyword>
<feature type="transmembrane region" description="Helical" evidence="10">
    <location>
        <begin position="94"/>
        <end position="116"/>
    </location>
</feature>
<keyword evidence="3 10" id="KW-0812">Transmembrane</keyword>
<comment type="function">
    <text evidence="9 10">Fluoride-specific ion channel. Important for reducing fluoride concentration in the cell, thus reducing its toxicity.</text>
</comment>
<evidence type="ECO:0000256" key="4">
    <source>
        <dbReference type="ARBA" id="ARBA00022989"/>
    </source>
</evidence>
<evidence type="ECO:0000313" key="11">
    <source>
        <dbReference type="EMBL" id="MFC5589890.1"/>
    </source>
</evidence>
<reference evidence="12" key="1">
    <citation type="journal article" date="2019" name="Int. J. Syst. Evol. Microbiol.">
        <title>The Global Catalogue of Microorganisms (GCM) 10K type strain sequencing project: providing services to taxonomists for standard genome sequencing and annotation.</title>
        <authorList>
            <consortium name="The Broad Institute Genomics Platform"/>
            <consortium name="The Broad Institute Genome Sequencing Center for Infectious Disease"/>
            <person name="Wu L."/>
            <person name="Ma J."/>
        </authorList>
    </citation>
    <scope>NUCLEOTIDE SEQUENCE [LARGE SCALE GENOMIC DNA]</scope>
    <source>
        <strain evidence="12">CGMCC 4.1434</strain>
    </source>
</reference>
<keyword evidence="5 10" id="KW-0472">Membrane</keyword>
<evidence type="ECO:0000256" key="8">
    <source>
        <dbReference type="ARBA" id="ARBA00035585"/>
    </source>
</evidence>
<evidence type="ECO:0000256" key="10">
    <source>
        <dbReference type="HAMAP-Rule" id="MF_00454"/>
    </source>
</evidence>
<keyword evidence="12" id="KW-1185">Reference proteome</keyword>
<keyword evidence="2 10" id="KW-1003">Cell membrane</keyword>
<dbReference type="NCBIfam" id="TIGR00494">
    <property type="entry name" value="crcB"/>
    <property type="match status" value="1"/>
</dbReference>
<dbReference type="PANTHER" id="PTHR28259:SF1">
    <property type="entry name" value="FLUORIDE EXPORT PROTEIN 1-RELATED"/>
    <property type="match status" value="1"/>
</dbReference>
<comment type="activity regulation">
    <text evidence="10">Na(+) is not transported, but it plays an essential structural role and its presence is essential for fluoride channel function.</text>
</comment>
<feature type="transmembrane region" description="Helical" evidence="10">
    <location>
        <begin position="66"/>
        <end position="88"/>
    </location>
</feature>
<sequence length="125" mass="13336">MKKLLWIGLAGVVGACARTFIAQLVHVESGFPFATFGVNMIGTFLLCFITAGACRRLNVSKDLKDVVTTGFLGAFTTFSAFGMETVLLVEAGRLWWAILYVGCSILGGLAIGMLGFHLGGKQVKE</sequence>
<evidence type="ECO:0000256" key="9">
    <source>
        <dbReference type="ARBA" id="ARBA00049940"/>
    </source>
</evidence>
<dbReference type="EMBL" id="JBHSNO010000006">
    <property type="protein sequence ID" value="MFC5589890.1"/>
    <property type="molecule type" value="Genomic_DNA"/>
</dbReference>
<evidence type="ECO:0000256" key="7">
    <source>
        <dbReference type="ARBA" id="ARBA00035120"/>
    </source>
</evidence>
<evidence type="ECO:0000256" key="1">
    <source>
        <dbReference type="ARBA" id="ARBA00004651"/>
    </source>
</evidence>
<comment type="catalytic activity">
    <reaction evidence="8">
        <text>fluoride(in) = fluoride(out)</text>
        <dbReference type="Rhea" id="RHEA:76159"/>
        <dbReference type="ChEBI" id="CHEBI:17051"/>
    </reaction>
    <physiologicalReaction direction="left-to-right" evidence="8">
        <dbReference type="Rhea" id="RHEA:76160"/>
    </physiologicalReaction>
</comment>
<dbReference type="Proteomes" id="UP001596109">
    <property type="component" value="Unassembled WGS sequence"/>
</dbReference>
<feature type="binding site" evidence="10">
    <location>
        <position position="73"/>
    </location>
    <ligand>
        <name>Na(+)</name>
        <dbReference type="ChEBI" id="CHEBI:29101"/>
        <note>structural</note>
    </ligand>
</feature>
<keyword evidence="10" id="KW-0479">Metal-binding</keyword>
<keyword evidence="10" id="KW-0406">Ion transport</keyword>
<proteinExistence type="inferred from homology"/>
<dbReference type="HAMAP" id="MF_00454">
    <property type="entry name" value="FluC"/>
    <property type="match status" value="1"/>
</dbReference>
<dbReference type="PANTHER" id="PTHR28259">
    <property type="entry name" value="FLUORIDE EXPORT PROTEIN 1-RELATED"/>
    <property type="match status" value="1"/>
</dbReference>
<comment type="subcellular location">
    <subcellularLocation>
        <location evidence="1 10">Cell membrane</location>
        <topology evidence="1 10">Multi-pass membrane protein</topology>
    </subcellularLocation>
</comment>
<organism evidence="11 12">
    <name type="scientific">Sporosarcina soli</name>
    <dbReference type="NCBI Taxonomy" id="334736"/>
    <lineage>
        <taxon>Bacteria</taxon>
        <taxon>Bacillati</taxon>
        <taxon>Bacillota</taxon>
        <taxon>Bacilli</taxon>
        <taxon>Bacillales</taxon>
        <taxon>Caryophanaceae</taxon>
        <taxon>Sporosarcina</taxon>
    </lineage>
</organism>
<gene>
    <name evidence="10 11" type="primary">crcB</name>
    <name evidence="10" type="synonym">fluC</name>
    <name evidence="11" type="ORF">ACFPRA_13370</name>
</gene>
<comment type="caution">
    <text evidence="11">The sequence shown here is derived from an EMBL/GenBank/DDBJ whole genome shotgun (WGS) entry which is preliminary data.</text>
</comment>
<dbReference type="InterPro" id="IPR003691">
    <property type="entry name" value="FluC"/>
</dbReference>
<protein>
    <recommendedName>
        <fullName evidence="10">Fluoride-specific ion channel FluC</fullName>
    </recommendedName>
</protein>
<feature type="transmembrane region" description="Helical" evidence="10">
    <location>
        <begin position="33"/>
        <end position="54"/>
    </location>
</feature>
<feature type="binding site" evidence="10">
    <location>
        <position position="76"/>
    </location>
    <ligand>
        <name>Na(+)</name>
        <dbReference type="ChEBI" id="CHEBI:29101"/>
        <note>structural</note>
    </ligand>
</feature>
<keyword evidence="4 10" id="KW-1133">Transmembrane helix</keyword>
<keyword evidence="6 10" id="KW-0407">Ion channel</keyword>
<evidence type="ECO:0000256" key="3">
    <source>
        <dbReference type="ARBA" id="ARBA00022692"/>
    </source>
</evidence>
<keyword evidence="10" id="KW-0813">Transport</keyword>
<evidence type="ECO:0000256" key="5">
    <source>
        <dbReference type="ARBA" id="ARBA00023136"/>
    </source>
</evidence>
<evidence type="ECO:0000256" key="2">
    <source>
        <dbReference type="ARBA" id="ARBA00022475"/>
    </source>
</evidence>
<accession>A0ABW0TLX3</accession>
<comment type="similarity">
    <text evidence="7 10">Belongs to the fluoride channel Fluc/FEX (TC 1.A.43) family.</text>
</comment>
<dbReference type="RefSeq" id="WP_381435460.1">
    <property type="nucleotide sequence ID" value="NZ_JBHSNO010000006.1"/>
</dbReference>
<dbReference type="PROSITE" id="PS51257">
    <property type="entry name" value="PROKAR_LIPOPROTEIN"/>
    <property type="match status" value="1"/>
</dbReference>
<evidence type="ECO:0000313" key="12">
    <source>
        <dbReference type="Proteomes" id="UP001596109"/>
    </source>
</evidence>